<dbReference type="InterPro" id="IPR028036">
    <property type="entry name" value="DMAC1-like_dom"/>
</dbReference>
<evidence type="ECO:0000313" key="5">
    <source>
        <dbReference type="Proteomes" id="UP000654370"/>
    </source>
</evidence>
<evidence type="ECO:0000256" key="2">
    <source>
        <dbReference type="SAM" id="Phobius"/>
    </source>
</evidence>
<protein>
    <recommendedName>
        <fullName evidence="3">Distal membrane-arm assembly complex protein 1-like domain-containing protein</fullName>
    </recommendedName>
</protein>
<keyword evidence="2" id="KW-1133">Transmembrane helix</keyword>
<dbReference type="AlphaFoldDB" id="A0A8H7PTV2"/>
<keyword evidence="2" id="KW-0472">Membrane</keyword>
<feature type="compositionally biased region" description="Polar residues" evidence="1">
    <location>
        <begin position="22"/>
        <end position="31"/>
    </location>
</feature>
<comment type="caution">
    <text evidence="4">The sequence shown here is derived from an EMBL/GenBank/DDBJ whole genome shotgun (WGS) entry which is preliminary data.</text>
</comment>
<accession>A0A8H7PTV2</accession>
<feature type="transmembrane region" description="Helical" evidence="2">
    <location>
        <begin position="104"/>
        <end position="126"/>
    </location>
</feature>
<gene>
    <name evidence="4" type="ORF">INT43_003896</name>
</gene>
<dbReference type="Pfam" id="PF15055">
    <property type="entry name" value="DMAC1_Dmo2"/>
    <property type="match status" value="1"/>
</dbReference>
<name>A0A8H7PTV2_MORIS</name>
<feature type="compositionally biased region" description="Polar residues" evidence="1">
    <location>
        <begin position="37"/>
        <end position="46"/>
    </location>
</feature>
<keyword evidence="2" id="KW-0812">Transmembrane</keyword>
<sequence>MSERSTEHLLFDKSALKVHGTTPVQPTTSVTLAEMSNAESTETPFSDTERKTTAAQGALAREGPEKPYQDCLPCKLTGFAAFSGIGLYAFNESRKMQKIPSRQGTAVGMGVTGVSYASVFLSAGVYRLML</sequence>
<organism evidence="4 5">
    <name type="scientific">Mortierella isabellina</name>
    <name type="common">Filamentous fungus</name>
    <name type="synonym">Umbelopsis isabellina</name>
    <dbReference type="NCBI Taxonomy" id="91625"/>
    <lineage>
        <taxon>Eukaryota</taxon>
        <taxon>Fungi</taxon>
        <taxon>Fungi incertae sedis</taxon>
        <taxon>Mucoromycota</taxon>
        <taxon>Mucoromycotina</taxon>
        <taxon>Umbelopsidomycetes</taxon>
        <taxon>Umbelopsidales</taxon>
        <taxon>Umbelopsidaceae</taxon>
        <taxon>Umbelopsis</taxon>
    </lineage>
</organism>
<evidence type="ECO:0000259" key="3">
    <source>
        <dbReference type="Pfam" id="PF15055"/>
    </source>
</evidence>
<dbReference type="OrthoDB" id="6604875at2759"/>
<proteinExistence type="predicted"/>
<evidence type="ECO:0000313" key="4">
    <source>
        <dbReference type="EMBL" id="KAG2180108.1"/>
    </source>
</evidence>
<evidence type="ECO:0000256" key="1">
    <source>
        <dbReference type="SAM" id="MobiDB-lite"/>
    </source>
</evidence>
<dbReference type="Proteomes" id="UP000654370">
    <property type="component" value="Unassembled WGS sequence"/>
</dbReference>
<dbReference type="EMBL" id="JAEPQZ010000006">
    <property type="protein sequence ID" value="KAG2180108.1"/>
    <property type="molecule type" value="Genomic_DNA"/>
</dbReference>
<keyword evidence="5" id="KW-1185">Reference proteome</keyword>
<feature type="region of interest" description="Disordered" evidence="1">
    <location>
        <begin position="20"/>
        <end position="67"/>
    </location>
</feature>
<reference evidence="4" key="1">
    <citation type="submission" date="2020-12" db="EMBL/GenBank/DDBJ databases">
        <title>Metabolic potential, ecology and presence of endohyphal bacteria is reflected in genomic diversity of Mucoromycotina.</title>
        <authorList>
            <person name="Muszewska A."/>
            <person name="Okrasinska A."/>
            <person name="Steczkiewicz K."/>
            <person name="Drgas O."/>
            <person name="Orlowska M."/>
            <person name="Perlinska-Lenart U."/>
            <person name="Aleksandrzak-Piekarczyk T."/>
            <person name="Szatraj K."/>
            <person name="Zielenkiewicz U."/>
            <person name="Pilsyk S."/>
            <person name="Malc E."/>
            <person name="Mieczkowski P."/>
            <person name="Kruszewska J.S."/>
            <person name="Biernat P."/>
            <person name="Pawlowska J."/>
        </authorList>
    </citation>
    <scope>NUCLEOTIDE SEQUENCE</scope>
    <source>
        <strain evidence="4">WA0000067209</strain>
    </source>
</reference>
<feature type="domain" description="Distal membrane-arm assembly complex protein 1-like" evidence="3">
    <location>
        <begin position="70"/>
        <end position="110"/>
    </location>
</feature>